<comment type="caution">
    <text evidence="1">The sequence shown here is derived from an EMBL/GenBank/DDBJ whole genome shotgun (WGS) entry which is preliminary data.</text>
</comment>
<accession>A0ABT5XHR9</accession>
<protein>
    <recommendedName>
        <fullName evidence="3">DUF4145 domain-containing protein</fullName>
    </recommendedName>
</protein>
<gene>
    <name evidence="1" type="ORF">P0O24_11655</name>
</gene>
<evidence type="ECO:0000313" key="1">
    <source>
        <dbReference type="EMBL" id="MDF0594236.1"/>
    </source>
</evidence>
<dbReference type="Proteomes" id="UP001215956">
    <property type="component" value="Unassembled WGS sequence"/>
</dbReference>
<organism evidence="1 2">
    <name type="scientific">Candidatus Methanocrinis alkalitolerans</name>
    <dbReference type="NCBI Taxonomy" id="3033395"/>
    <lineage>
        <taxon>Archaea</taxon>
        <taxon>Methanobacteriati</taxon>
        <taxon>Methanobacteriota</taxon>
        <taxon>Stenosarchaea group</taxon>
        <taxon>Methanomicrobia</taxon>
        <taxon>Methanotrichales</taxon>
        <taxon>Methanotrichaceae</taxon>
        <taxon>Methanocrinis</taxon>
    </lineage>
</organism>
<evidence type="ECO:0008006" key="3">
    <source>
        <dbReference type="Google" id="ProtNLM"/>
    </source>
</evidence>
<dbReference type="RefSeq" id="WP_316969931.1">
    <property type="nucleotide sequence ID" value="NZ_JARFPL010000055.1"/>
</dbReference>
<name>A0ABT5XHR9_9EURY</name>
<reference evidence="1 2" key="1">
    <citation type="submission" date="2023-03" db="EMBL/GenBank/DDBJ databases">
        <title>Whole genome sequencing of Methanotrichaceae archaeon M04Ac.</title>
        <authorList>
            <person name="Khomyakova M.A."/>
            <person name="Merkel A.Y."/>
            <person name="Slobodkin A.I."/>
        </authorList>
    </citation>
    <scope>NUCLEOTIDE SEQUENCE [LARGE SCALE GENOMIC DNA]</scope>
    <source>
        <strain evidence="1 2">M04Ac</strain>
    </source>
</reference>
<proteinExistence type="predicted"/>
<dbReference type="EMBL" id="JARFPL010000055">
    <property type="protein sequence ID" value="MDF0594236.1"/>
    <property type="molecule type" value="Genomic_DNA"/>
</dbReference>
<evidence type="ECO:0000313" key="2">
    <source>
        <dbReference type="Proteomes" id="UP001215956"/>
    </source>
</evidence>
<keyword evidence="2" id="KW-1185">Reference proteome</keyword>
<sequence>MIEIEKTKDASGTTRQKLKLTEDDAARFDVTQWISPVTDTEIDVQNLLSIELIEDEFYKKLIDEINALYNYKFPTSLYILIRKLLENLLIEILRKKYGTREIELYFNIHKNRFNDFSVLLDNFELKLNDFKTITSGLDADTIAKMRKYKKTGNAAAHSIDTNITIDKIRNEKDDINFIVNLLLRLWRTIV</sequence>